<feature type="domain" description="Sigma-54 factor interaction" evidence="7">
    <location>
        <begin position="347"/>
        <end position="576"/>
    </location>
</feature>
<dbReference type="InterPro" id="IPR002197">
    <property type="entry name" value="HTH_Fis"/>
</dbReference>
<dbReference type="RefSeq" id="WP_074592958.1">
    <property type="nucleotide sequence ID" value="NZ_FNBS01000115.1"/>
</dbReference>
<evidence type="ECO:0000259" key="7">
    <source>
        <dbReference type="PROSITE" id="PS50045"/>
    </source>
</evidence>
<dbReference type="PROSITE" id="PS50112">
    <property type="entry name" value="PAS"/>
    <property type="match status" value="1"/>
</dbReference>
<keyword evidence="3" id="KW-0805">Transcription regulation</keyword>
<dbReference type="Gene3D" id="3.30.450.20">
    <property type="entry name" value="PAS domain"/>
    <property type="match status" value="1"/>
</dbReference>
<dbReference type="GO" id="GO:0006355">
    <property type="term" value="P:regulation of DNA-templated transcription"/>
    <property type="evidence" value="ECO:0007669"/>
    <property type="project" value="InterPro"/>
</dbReference>
<dbReference type="InterPro" id="IPR003593">
    <property type="entry name" value="AAA+_ATPase"/>
</dbReference>
<dbReference type="FunFam" id="1.10.8.60:FF:000014">
    <property type="entry name" value="DNA-binding transcriptional regulator NtrC"/>
    <property type="match status" value="1"/>
</dbReference>
<dbReference type="Gene3D" id="1.10.10.60">
    <property type="entry name" value="Homeodomain-like"/>
    <property type="match status" value="1"/>
</dbReference>
<evidence type="ECO:0000313" key="10">
    <source>
        <dbReference type="Proteomes" id="UP000183404"/>
    </source>
</evidence>
<feature type="domain" description="PAS" evidence="8">
    <location>
        <begin position="221"/>
        <end position="266"/>
    </location>
</feature>
<keyword evidence="6" id="KW-0804">Transcription</keyword>
<dbReference type="PANTHER" id="PTHR32071:SF57">
    <property type="entry name" value="C4-DICARBOXYLATE TRANSPORT TRANSCRIPTIONAL REGULATORY PROTEIN DCTD"/>
    <property type="match status" value="1"/>
</dbReference>
<dbReference type="Pfam" id="PF00158">
    <property type="entry name" value="Sigma54_activat"/>
    <property type="match status" value="1"/>
</dbReference>
<dbReference type="PROSITE" id="PS00675">
    <property type="entry name" value="SIGMA54_INTERACT_1"/>
    <property type="match status" value="1"/>
</dbReference>
<keyword evidence="4" id="KW-0238">DNA-binding</keyword>
<name>A0A1G7W9Z4_THETY</name>
<dbReference type="CDD" id="cd00009">
    <property type="entry name" value="AAA"/>
    <property type="match status" value="1"/>
</dbReference>
<dbReference type="InterPro" id="IPR009057">
    <property type="entry name" value="Homeodomain-like_sf"/>
</dbReference>
<evidence type="ECO:0000256" key="5">
    <source>
        <dbReference type="ARBA" id="ARBA00023159"/>
    </source>
</evidence>
<dbReference type="SUPFAM" id="SSF46689">
    <property type="entry name" value="Homeodomain-like"/>
    <property type="match status" value="1"/>
</dbReference>
<dbReference type="InterPro" id="IPR000014">
    <property type="entry name" value="PAS"/>
</dbReference>
<dbReference type="PROSITE" id="PS00688">
    <property type="entry name" value="SIGMA54_INTERACT_3"/>
    <property type="match status" value="1"/>
</dbReference>
<protein>
    <submittedName>
        <fullName evidence="9">PAS domain S-box-containing protein</fullName>
    </submittedName>
</protein>
<dbReference type="InterPro" id="IPR058031">
    <property type="entry name" value="AAA_lid_NorR"/>
</dbReference>
<evidence type="ECO:0000256" key="3">
    <source>
        <dbReference type="ARBA" id="ARBA00023015"/>
    </source>
</evidence>
<dbReference type="SUPFAM" id="SSF55785">
    <property type="entry name" value="PYP-like sensor domain (PAS domain)"/>
    <property type="match status" value="1"/>
</dbReference>
<keyword evidence="2" id="KW-0067">ATP-binding</keyword>
<keyword evidence="1" id="KW-0547">Nucleotide-binding</keyword>
<dbReference type="NCBIfam" id="TIGR00229">
    <property type="entry name" value="sensory_box"/>
    <property type="match status" value="1"/>
</dbReference>
<dbReference type="PROSITE" id="PS00676">
    <property type="entry name" value="SIGMA54_INTERACT_2"/>
    <property type="match status" value="1"/>
</dbReference>
<dbReference type="Pfam" id="PF13188">
    <property type="entry name" value="PAS_8"/>
    <property type="match status" value="1"/>
</dbReference>
<dbReference type="Pfam" id="PF25601">
    <property type="entry name" value="AAA_lid_14"/>
    <property type="match status" value="1"/>
</dbReference>
<dbReference type="EMBL" id="FNBS01000115">
    <property type="protein sequence ID" value="SDG68741.1"/>
    <property type="molecule type" value="Genomic_DNA"/>
</dbReference>
<dbReference type="AlphaFoldDB" id="A0A1G7W9Z4"/>
<evidence type="ECO:0000256" key="2">
    <source>
        <dbReference type="ARBA" id="ARBA00022840"/>
    </source>
</evidence>
<dbReference type="FunFam" id="3.40.50.300:FF:000006">
    <property type="entry name" value="DNA-binding transcriptional regulator NtrC"/>
    <property type="match status" value="1"/>
</dbReference>
<evidence type="ECO:0000256" key="4">
    <source>
        <dbReference type="ARBA" id="ARBA00023125"/>
    </source>
</evidence>
<dbReference type="GO" id="GO:0005524">
    <property type="term" value="F:ATP binding"/>
    <property type="evidence" value="ECO:0007669"/>
    <property type="project" value="UniProtKB-KW"/>
</dbReference>
<evidence type="ECO:0000256" key="1">
    <source>
        <dbReference type="ARBA" id="ARBA00022741"/>
    </source>
</evidence>
<accession>A0A1G7W9Z4</accession>
<dbReference type="SUPFAM" id="SSF55781">
    <property type="entry name" value="GAF domain-like"/>
    <property type="match status" value="1"/>
</dbReference>
<dbReference type="GO" id="GO:0043565">
    <property type="term" value="F:sequence-specific DNA binding"/>
    <property type="evidence" value="ECO:0007669"/>
    <property type="project" value="InterPro"/>
</dbReference>
<dbReference type="SMART" id="SM00091">
    <property type="entry name" value="PAS"/>
    <property type="match status" value="1"/>
</dbReference>
<dbReference type="InterPro" id="IPR025662">
    <property type="entry name" value="Sigma_54_int_dom_ATP-bd_1"/>
</dbReference>
<dbReference type="PRINTS" id="PR01590">
    <property type="entry name" value="HTHFIS"/>
</dbReference>
<keyword evidence="5" id="KW-0010">Activator</keyword>
<evidence type="ECO:0000256" key="6">
    <source>
        <dbReference type="ARBA" id="ARBA00023163"/>
    </source>
</evidence>
<dbReference type="Gene3D" id="1.10.8.60">
    <property type="match status" value="1"/>
</dbReference>
<dbReference type="InterPro" id="IPR025944">
    <property type="entry name" value="Sigma_54_int_dom_CS"/>
</dbReference>
<reference evidence="9 10" key="1">
    <citation type="submission" date="2016-10" db="EMBL/GenBank/DDBJ databases">
        <authorList>
            <person name="de Groot N.N."/>
        </authorList>
    </citation>
    <scope>NUCLEOTIDE SEQUENCE [LARGE SCALE GENOMIC DNA]</scope>
    <source>
        <strain evidence="9 10">DSM 569</strain>
    </source>
</reference>
<gene>
    <name evidence="9" type="ORF">SAMN04244560_02765</name>
</gene>
<dbReference type="Proteomes" id="UP000183404">
    <property type="component" value="Unassembled WGS sequence"/>
</dbReference>
<dbReference type="Gene3D" id="3.30.450.40">
    <property type="match status" value="1"/>
</dbReference>
<sequence length="674" mass="75571">MKENFYGVYEEVWHQWNDFQNTMTISKQIVRSEILKSWERSKIAGVDPYQEQGQEIIEGAALKEVREKQEELIQAARPIMEKLLSLSGDYGFLAVLVGEDGYILETLGNHQETIDLARRTNFIPGACWREDKVGTNGIGTAMVIGQALDVTGAEHFSRGLHSWTCTGSPIFSPEGKPIGVIDLSGPWYRENKLALATIVSSAIAIENNLKQSKAFKETLPYRQLSEYFLENNSDPLLVMDNTGRLIKVNYASEKFLGWKKEDLIGRRADEIFDNSQEILFLIKARQSIKNKEILVQSRKGILRCSADVSPISGYYNENVAALIALKMHEGSQFYISSPPALKGFEVILGNHPCLRESIRLAQIAANSDAPVLILGETGTGKDLFARAIHEASGRKGPFVAINGGALPRELIGSELFGYVGGAFTGARPDGKPGKFEQAQGGTLFLDEIGDMPMDIQVYLLRVLEEKKVVRIGGHKEIPLDVRIIAATNSDLTKLVREKKFREDLYYRLRILTIHLCPLRERKSDIPLLFQHFVNKFSQKLGKNITNIDLSIWPLLSNYDWPGNIRELRNVAEWAVNIAEGSTISVNHLPPYLSGSQTIRENSSTFSSTSLIELEKQEISRLLEHYGGNITKVAEALGIARNTLYRKLYKYGLKTRYGVPKSNVTKRDISYKEAD</sequence>
<dbReference type="Pfam" id="PF02954">
    <property type="entry name" value="HTH_8"/>
    <property type="match status" value="1"/>
</dbReference>
<proteinExistence type="predicted"/>
<dbReference type="InterPro" id="IPR027417">
    <property type="entry name" value="P-loop_NTPase"/>
</dbReference>
<dbReference type="PANTHER" id="PTHR32071">
    <property type="entry name" value="TRANSCRIPTIONAL REGULATORY PROTEIN"/>
    <property type="match status" value="1"/>
</dbReference>
<dbReference type="CDD" id="cd00130">
    <property type="entry name" value="PAS"/>
    <property type="match status" value="1"/>
</dbReference>
<dbReference type="InterPro" id="IPR025943">
    <property type="entry name" value="Sigma_54_int_dom_ATP-bd_2"/>
</dbReference>
<dbReference type="InterPro" id="IPR002078">
    <property type="entry name" value="Sigma_54_int"/>
</dbReference>
<dbReference type="InterPro" id="IPR035965">
    <property type="entry name" value="PAS-like_dom_sf"/>
</dbReference>
<dbReference type="PROSITE" id="PS50045">
    <property type="entry name" value="SIGMA54_INTERACT_4"/>
    <property type="match status" value="1"/>
</dbReference>
<dbReference type="Gene3D" id="3.40.50.300">
    <property type="entry name" value="P-loop containing nucleotide triphosphate hydrolases"/>
    <property type="match status" value="1"/>
</dbReference>
<evidence type="ECO:0000313" key="9">
    <source>
        <dbReference type="EMBL" id="SDG68741.1"/>
    </source>
</evidence>
<organism evidence="9 10">
    <name type="scientific">Thermoanaerobacter thermohydrosulfuricus</name>
    <name type="common">Clostridium thermohydrosulfuricum</name>
    <dbReference type="NCBI Taxonomy" id="1516"/>
    <lineage>
        <taxon>Bacteria</taxon>
        <taxon>Bacillati</taxon>
        <taxon>Bacillota</taxon>
        <taxon>Clostridia</taxon>
        <taxon>Thermoanaerobacterales</taxon>
        <taxon>Thermoanaerobacteraceae</taxon>
        <taxon>Thermoanaerobacter</taxon>
    </lineage>
</organism>
<dbReference type="SUPFAM" id="SSF52540">
    <property type="entry name" value="P-loop containing nucleoside triphosphate hydrolases"/>
    <property type="match status" value="1"/>
</dbReference>
<dbReference type="InterPro" id="IPR029016">
    <property type="entry name" value="GAF-like_dom_sf"/>
</dbReference>
<dbReference type="SMART" id="SM00382">
    <property type="entry name" value="AAA"/>
    <property type="match status" value="1"/>
</dbReference>
<evidence type="ECO:0000259" key="8">
    <source>
        <dbReference type="PROSITE" id="PS50112"/>
    </source>
</evidence>